<gene>
    <name evidence="2" type="ORF">GCM10007384_02580</name>
</gene>
<protein>
    <recommendedName>
        <fullName evidence="1">Glycosyl hydrolase family 13 catalytic domain-containing protein</fullName>
    </recommendedName>
</protein>
<evidence type="ECO:0000313" key="3">
    <source>
        <dbReference type="Proteomes" id="UP000601108"/>
    </source>
</evidence>
<dbReference type="InterPro" id="IPR006047">
    <property type="entry name" value="GH13_cat_dom"/>
</dbReference>
<dbReference type="Pfam" id="PF00128">
    <property type="entry name" value="Alpha-amylase"/>
    <property type="match status" value="1"/>
</dbReference>
<sequence>MNIPFRCIVFSLLFIILSCKNTSDKDTQLENTKNKILDIKTPVPFIWEGANIYFLLTDRFNNGDISNDKIINRTKKTGELRGFEGGDIKGITQKIEEGYFNNLGINVIWFTPVVEQIHGSVDEGTGNTYAYHGYWTKDWTKIDPNFGTFEDLEQLVDTAHKNGIRILMDVVINHAGPITDQDPVWPDTWVRTTPQCDYKNYKNTVSCTLVKNLPDIKTESDKNVELPEALIQKWKAEGRLEKELLEIETFFNKTGLKKSPKNYIIKWLTDYVRELGIDGYRVDTVKHVEKETWKTLAEQAKLAFIEWKSKNPNLVLDTNDFYMLGELYGYNIHHKRNYNFTDRKIDYYASGFDNLINFQFKYDAENISYEKLFSEYSKILYTNLIGKGVTNYISSHDDNSPFDKSRTKTYESATKLLLSPGISQIYYGDEIARRLTIINAKGDANLRSKMNWEDINNEDAKKLLKHWQKLGSFRRDHPAVGAGKHRIVSKKPYVFSREYNKNNVLDKVVIGLDLNKGKKTIKINSIFAEGQTLIDRYSGVETKVFNDFVTINSDQEIVLLELKK</sequence>
<accession>A0A918JSR7</accession>
<dbReference type="InterPro" id="IPR017853">
    <property type="entry name" value="GH"/>
</dbReference>
<proteinExistence type="predicted"/>
<dbReference type="AlphaFoldDB" id="A0A918JSR7"/>
<feature type="domain" description="Glycosyl hydrolase family 13 catalytic" evidence="1">
    <location>
        <begin position="54"/>
        <end position="474"/>
    </location>
</feature>
<dbReference type="Gene3D" id="3.20.20.80">
    <property type="entry name" value="Glycosidases"/>
    <property type="match status" value="2"/>
</dbReference>
<organism evidence="2 3">
    <name type="scientific">Aquimarina muelleri</name>
    <dbReference type="NCBI Taxonomy" id="279356"/>
    <lineage>
        <taxon>Bacteria</taxon>
        <taxon>Pseudomonadati</taxon>
        <taxon>Bacteroidota</taxon>
        <taxon>Flavobacteriia</taxon>
        <taxon>Flavobacteriales</taxon>
        <taxon>Flavobacteriaceae</taxon>
        <taxon>Aquimarina</taxon>
    </lineage>
</organism>
<dbReference type="SMART" id="SM00642">
    <property type="entry name" value="Aamy"/>
    <property type="match status" value="1"/>
</dbReference>
<dbReference type="SUPFAM" id="SSF51445">
    <property type="entry name" value="(Trans)glycosidases"/>
    <property type="match status" value="1"/>
</dbReference>
<dbReference type="RefSeq" id="WP_027411201.1">
    <property type="nucleotide sequence ID" value="NZ_BMWS01000001.1"/>
</dbReference>
<dbReference type="PANTHER" id="PTHR10357:SF209">
    <property type="entry name" value="PERIPLASMIC ALPHA-AMYLASE"/>
    <property type="match status" value="1"/>
</dbReference>
<evidence type="ECO:0000259" key="1">
    <source>
        <dbReference type="SMART" id="SM00642"/>
    </source>
</evidence>
<dbReference type="Proteomes" id="UP000601108">
    <property type="component" value="Unassembled WGS sequence"/>
</dbReference>
<dbReference type="GO" id="GO:0005975">
    <property type="term" value="P:carbohydrate metabolic process"/>
    <property type="evidence" value="ECO:0007669"/>
    <property type="project" value="InterPro"/>
</dbReference>
<reference evidence="2 3" key="1">
    <citation type="journal article" date="2014" name="Int. J. Syst. Evol. Microbiol.">
        <title>Complete genome sequence of Corynebacterium casei LMG S-19264T (=DSM 44701T), isolated from a smear-ripened cheese.</title>
        <authorList>
            <consortium name="US DOE Joint Genome Institute (JGI-PGF)"/>
            <person name="Walter F."/>
            <person name="Albersmeier A."/>
            <person name="Kalinowski J."/>
            <person name="Ruckert C."/>
        </authorList>
    </citation>
    <scope>NUCLEOTIDE SEQUENCE [LARGE SCALE GENOMIC DNA]</scope>
    <source>
        <strain evidence="2 3">KCTC 12285</strain>
    </source>
</reference>
<comment type="caution">
    <text evidence="2">The sequence shown here is derived from an EMBL/GenBank/DDBJ whole genome shotgun (WGS) entry which is preliminary data.</text>
</comment>
<name>A0A918JSR7_9FLAO</name>
<dbReference type="EMBL" id="BMWS01000001">
    <property type="protein sequence ID" value="GGX04270.1"/>
    <property type="molecule type" value="Genomic_DNA"/>
</dbReference>
<dbReference type="PROSITE" id="PS51257">
    <property type="entry name" value="PROKAR_LIPOPROTEIN"/>
    <property type="match status" value="1"/>
</dbReference>
<keyword evidence="3" id="KW-1185">Reference proteome</keyword>
<evidence type="ECO:0000313" key="2">
    <source>
        <dbReference type="EMBL" id="GGX04270.1"/>
    </source>
</evidence>
<dbReference type="PANTHER" id="PTHR10357">
    <property type="entry name" value="ALPHA-AMYLASE FAMILY MEMBER"/>
    <property type="match status" value="1"/>
</dbReference>